<dbReference type="Gene3D" id="3.20.20.140">
    <property type="entry name" value="Metal-dependent hydrolases"/>
    <property type="match status" value="1"/>
</dbReference>
<dbReference type="RefSeq" id="WP_242947529.1">
    <property type="nucleotide sequence ID" value="NZ_FQXJ01000007.1"/>
</dbReference>
<dbReference type="EMBL" id="FQXJ01000007">
    <property type="protein sequence ID" value="SHI09425.1"/>
    <property type="molecule type" value="Genomic_DNA"/>
</dbReference>
<feature type="domain" description="Polymerase/histidinol phosphatase N-terminal" evidence="1">
    <location>
        <begin position="8"/>
        <end position="75"/>
    </location>
</feature>
<reference evidence="3" key="1">
    <citation type="submission" date="2016-11" db="EMBL/GenBank/DDBJ databases">
        <authorList>
            <person name="Varghese N."/>
            <person name="Submissions S."/>
        </authorList>
    </citation>
    <scope>NUCLEOTIDE SEQUENCE [LARGE SCALE GENOMIC DNA]</scope>
    <source>
        <strain evidence="3">DSM 15449</strain>
    </source>
</reference>
<dbReference type="GO" id="GO:0004534">
    <property type="term" value="F:5'-3' RNA exonuclease activity"/>
    <property type="evidence" value="ECO:0007669"/>
    <property type="project" value="TreeGrafter"/>
</dbReference>
<protein>
    <recommendedName>
        <fullName evidence="1">Polymerase/histidinol phosphatase N-terminal domain-containing protein</fullName>
    </recommendedName>
</protein>
<dbReference type="InterPro" id="IPR046249">
    <property type="entry name" value="DUF6282"/>
</dbReference>
<organism evidence="2 3">
    <name type="scientific">Desulfosporosinus lacus DSM 15449</name>
    <dbReference type="NCBI Taxonomy" id="1121420"/>
    <lineage>
        <taxon>Bacteria</taxon>
        <taxon>Bacillati</taxon>
        <taxon>Bacillota</taxon>
        <taxon>Clostridia</taxon>
        <taxon>Eubacteriales</taxon>
        <taxon>Desulfitobacteriaceae</taxon>
        <taxon>Desulfosporosinus</taxon>
    </lineage>
</organism>
<accession>A0A1M5YBL7</accession>
<evidence type="ECO:0000313" key="3">
    <source>
        <dbReference type="Proteomes" id="UP000183954"/>
    </source>
</evidence>
<dbReference type="PANTHER" id="PTHR42924:SF3">
    <property type="entry name" value="POLYMERASE_HISTIDINOL PHOSPHATASE N-TERMINAL DOMAIN-CONTAINING PROTEIN"/>
    <property type="match status" value="1"/>
</dbReference>
<dbReference type="CDD" id="cd07432">
    <property type="entry name" value="PHP_HisPPase"/>
    <property type="match status" value="1"/>
</dbReference>
<dbReference type="GO" id="GO:0035312">
    <property type="term" value="F:5'-3' DNA exonuclease activity"/>
    <property type="evidence" value="ECO:0007669"/>
    <property type="project" value="TreeGrafter"/>
</dbReference>
<proteinExistence type="predicted"/>
<dbReference type="InterPro" id="IPR003141">
    <property type="entry name" value="Pol/His_phosphatase_N"/>
</dbReference>
<dbReference type="InterPro" id="IPR016195">
    <property type="entry name" value="Pol/histidinol_Pase-like"/>
</dbReference>
<evidence type="ECO:0000259" key="1">
    <source>
        <dbReference type="SMART" id="SM00481"/>
    </source>
</evidence>
<keyword evidence="3" id="KW-1185">Reference proteome</keyword>
<dbReference type="PANTHER" id="PTHR42924">
    <property type="entry name" value="EXONUCLEASE"/>
    <property type="match status" value="1"/>
</dbReference>
<dbReference type="Proteomes" id="UP000183954">
    <property type="component" value="Unassembled WGS sequence"/>
</dbReference>
<dbReference type="SUPFAM" id="SSF89550">
    <property type="entry name" value="PHP domain-like"/>
    <property type="match status" value="1"/>
</dbReference>
<dbReference type="InterPro" id="IPR052018">
    <property type="entry name" value="PHP_domain"/>
</dbReference>
<name>A0A1M5YBL7_9FIRM</name>
<sequence>MKKSSMEFDLHTHSSQGSACSRMNIWDLIHAACQKGLDGVCITDHDYCWDPRELAKLHKESGLQVYGGIELSTSVGEILVYGVHQSLLHLRADLPKLAQFVRESKGVMVAAHPFRTDFALSPFSREERGLEPIEVEVMCRRSIFDFVDTLEVYNGRSCQEEINAARKATKILGKKGTGGSDAHSILSVGSCVTVFDAPVENEAHLVDQLLNGCIQAKKKEVSRNVLGM</sequence>
<gene>
    <name evidence="2" type="ORF">SAMN02746098_02421</name>
</gene>
<dbReference type="AlphaFoldDB" id="A0A1M5YBL7"/>
<dbReference type="STRING" id="1121420.SAMN02746098_02421"/>
<evidence type="ECO:0000313" key="2">
    <source>
        <dbReference type="EMBL" id="SHI09425.1"/>
    </source>
</evidence>
<dbReference type="SMART" id="SM00481">
    <property type="entry name" value="POLIIIAc"/>
    <property type="match status" value="1"/>
</dbReference>
<dbReference type="Pfam" id="PF19799">
    <property type="entry name" value="DUF6282"/>
    <property type="match status" value="1"/>
</dbReference>
<dbReference type="Pfam" id="PF13263">
    <property type="entry name" value="PHP_C"/>
    <property type="match status" value="1"/>
</dbReference>